<sequence>MVVLHTNGIHEVDFQYCGCTKAEPQYTQLLRRRFYPATQHVIQTCATFQLLDHLHKLSLTTKAATYDFYRALEKMTDNTGLKKPLSRYRALFRMCLQWRHLKLLKWGGRGHDPTGPDGTKPGELGLQCPSCARPGINIPDGWEKAPDGMKFLYMLFACMDANFRLKNQLVSTLSQDPGLGPGLAYMIPCDGYNEYIKHFIDEAEMSTCVGFQALAQANTRFSKGLRYTGVGGVFCGRSEMVFPNGIGNLQKGERYSNMDYIFASAIQEFSNAQLFVPLLHILISYDIACQWFINLFSRLAGIFFPSHLRPSPSTTFTPAVPKLHEPMHRQENHQMYSLNFIPGVGQSDLEMPERAWSGHNALGNSTKTMGEGPRSDFIDDHFSFWNYLKYISLGLFLSRKYHAALAYRNQQVEAHRGMSKSILAELLSKWEKMCIDWEKDSFPKTKKNPYVLDGIAISEAEVRKEMAREEEESLQKGLGNMGAPSPAHLFISTGLAIEETQRRIQRLAKDLVAQATATQAGGLTEQRNALKKRIRQWEGHQGAHMPGLSVYLAAVNGKSTKTTTPSAQQTPNNPQPPSEQPKNSAALPEHHTIWLPSLIPQSHRNAVCPPSLSNIEERLRESQCTDSLDMIRHTLKMKSRLIKFKNDNIRGQREGTRSRAIIDRVHEKARAAAAKYRKAREAKLALAGPGNWEKKFQPLLDGDIRGYQDANLLKRGTGRKGIIEDERMEVEEAIPEPPVQTEDFSLLPEERSKRDGTGETRRLMSWIWLQSAKPTDDGKGEGDEILMVEWCKSRARANRAREEMRRTLAYLQWKSRWWVEKENPRPEVDRALKEALRAYAITRSIHQKSLASSFRSLWLSPLKDFNPDAMVDLEDNDEGEEELAEEDYKDEDNDDDEEEEEEEEEEANEYAGGYTMLSDDDDDY</sequence>
<feature type="region of interest" description="Disordered" evidence="1">
    <location>
        <begin position="868"/>
        <end position="924"/>
    </location>
</feature>
<proteinExistence type="predicted"/>
<reference evidence="3 4" key="1">
    <citation type="journal article" date="2018" name="Evol. Lett.">
        <title>Horizontal gene cluster transfer increased hallucinogenic mushroom diversity.</title>
        <authorList>
            <person name="Reynolds H.T."/>
            <person name="Vijayakumar V."/>
            <person name="Gluck-Thaler E."/>
            <person name="Korotkin H.B."/>
            <person name="Matheny P.B."/>
            <person name="Slot J.C."/>
        </authorList>
    </citation>
    <scope>NUCLEOTIDE SEQUENCE [LARGE SCALE GENOMIC DNA]</scope>
    <source>
        <strain evidence="3 4">2629</strain>
    </source>
</reference>
<dbReference type="Pfam" id="PF18803">
    <property type="entry name" value="CxC2"/>
    <property type="match status" value="1"/>
</dbReference>
<name>A0A409YRK1_9AGAR</name>
<dbReference type="OrthoDB" id="2682806at2759"/>
<feature type="region of interest" description="Disordered" evidence="1">
    <location>
        <begin position="559"/>
        <end position="586"/>
    </location>
</feature>
<organism evidence="3 4">
    <name type="scientific">Panaeolus cyanescens</name>
    <dbReference type="NCBI Taxonomy" id="181874"/>
    <lineage>
        <taxon>Eukaryota</taxon>
        <taxon>Fungi</taxon>
        <taxon>Dikarya</taxon>
        <taxon>Basidiomycota</taxon>
        <taxon>Agaricomycotina</taxon>
        <taxon>Agaricomycetes</taxon>
        <taxon>Agaricomycetidae</taxon>
        <taxon>Agaricales</taxon>
        <taxon>Agaricineae</taxon>
        <taxon>Galeropsidaceae</taxon>
        <taxon>Panaeolus</taxon>
    </lineage>
</organism>
<feature type="compositionally biased region" description="Polar residues" evidence="1">
    <location>
        <begin position="559"/>
        <end position="572"/>
    </location>
</feature>
<gene>
    <name evidence="3" type="ORF">CVT24_002863</name>
</gene>
<feature type="domain" description="CxC2-like cysteine cluster KDZ transposase-associated" evidence="2">
    <location>
        <begin position="1"/>
        <end position="80"/>
    </location>
</feature>
<evidence type="ECO:0000313" key="3">
    <source>
        <dbReference type="EMBL" id="PPR05635.1"/>
    </source>
</evidence>
<dbReference type="InterPro" id="IPR040521">
    <property type="entry name" value="KDZ"/>
</dbReference>
<dbReference type="Pfam" id="PF18758">
    <property type="entry name" value="KDZ"/>
    <property type="match status" value="1"/>
</dbReference>
<accession>A0A409YRK1</accession>
<evidence type="ECO:0000313" key="4">
    <source>
        <dbReference type="Proteomes" id="UP000284842"/>
    </source>
</evidence>
<dbReference type="InParanoid" id="A0A409YRK1"/>
<dbReference type="STRING" id="181874.A0A409YRK1"/>
<dbReference type="InterPro" id="IPR041457">
    <property type="entry name" value="CxC2_KDZ-assoc"/>
</dbReference>
<protein>
    <recommendedName>
        <fullName evidence="2">CxC2-like cysteine cluster KDZ transposase-associated domain-containing protein</fullName>
    </recommendedName>
</protein>
<dbReference type="EMBL" id="NHTK01000777">
    <property type="protein sequence ID" value="PPR05635.1"/>
    <property type="molecule type" value="Genomic_DNA"/>
</dbReference>
<comment type="caution">
    <text evidence="3">The sequence shown here is derived from an EMBL/GenBank/DDBJ whole genome shotgun (WGS) entry which is preliminary data.</text>
</comment>
<evidence type="ECO:0000259" key="2">
    <source>
        <dbReference type="Pfam" id="PF18803"/>
    </source>
</evidence>
<dbReference type="AlphaFoldDB" id="A0A409YRK1"/>
<feature type="compositionally biased region" description="Acidic residues" evidence="1">
    <location>
        <begin position="871"/>
        <end position="908"/>
    </location>
</feature>
<keyword evidence="4" id="KW-1185">Reference proteome</keyword>
<evidence type="ECO:0000256" key="1">
    <source>
        <dbReference type="SAM" id="MobiDB-lite"/>
    </source>
</evidence>
<dbReference type="Proteomes" id="UP000284842">
    <property type="component" value="Unassembled WGS sequence"/>
</dbReference>